<protein>
    <recommendedName>
        <fullName evidence="10">tRNA-dihydrouridine synthase</fullName>
        <ecNumber evidence="10">1.3.1.-</ecNumber>
    </recommendedName>
</protein>
<dbReference type="InterPro" id="IPR013785">
    <property type="entry name" value="Aldolase_TIM"/>
</dbReference>
<gene>
    <name evidence="14" type="ORF">CPUR_06197</name>
</gene>
<organism evidence="14 15">
    <name type="scientific">Claviceps purpurea (strain 20.1)</name>
    <name type="common">Ergot fungus</name>
    <name type="synonym">Sphacelia segetum</name>
    <dbReference type="NCBI Taxonomy" id="1111077"/>
    <lineage>
        <taxon>Eukaryota</taxon>
        <taxon>Fungi</taxon>
        <taxon>Dikarya</taxon>
        <taxon>Ascomycota</taxon>
        <taxon>Pezizomycotina</taxon>
        <taxon>Sordariomycetes</taxon>
        <taxon>Hypocreomycetidae</taxon>
        <taxon>Hypocreales</taxon>
        <taxon>Clavicipitaceae</taxon>
        <taxon>Claviceps</taxon>
    </lineage>
</organism>
<dbReference type="CDD" id="cd02801">
    <property type="entry name" value="DUS_like_FMN"/>
    <property type="match status" value="1"/>
</dbReference>
<keyword evidence="2 10" id="KW-0285">Flavoprotein</keyword>
<dbReference type="InterPro" id="IPR001269">
    <property type="entry name" value="DUS_fam"/>
</dbReference>
<dbReference type="VEuPathDB" id="FungiDB:CPUR_06197"/>
<evidence type="ECO:0000256" key="12">
    <source>
        <dbReference type="PIRSR" id="PIRSR006621-2"/>
    </source>
</evidence>
<dbReference type="AlphaFoldDB" id="M1VX36"/>
<keyword evidence="15" id="KW-1185">Reference proteome</keyword>
<comment type="catalytic activity">
    <reaction evidence="8">
        <text>a 5,6-dihydrouridine in mRNA + NAD(+) = a uridine in mRNA + NADH + H(+)</text>
        <dbReference type="Rhea" id="RHEA:69851"/>
        <dbReference type="Rhea" id="RHEA-COMP:14658"/>
        <dbReference type="Rhea" id="RHEA-COMP:17789"/>
        <dbReference type="ChEBI" id="CHEBI:15378"/>
        <dbReference type="ChEBI" id="CHEBI:57540"/>
        <dbReference type="ChEBI" id="CHEBI:57945"/>
        <dbReference type="ChEBI" id="CHEBI:65315"/>
        <dbReference type="ChEBI" id="CHEBI:74443"/>
    </reaction>
    <physiologicalReaction direction="right-to-left" evidence="8">
        <dbReference type="Rhea" id="RHEA:69853"/>
    </physiologicalReaction>
</comment>
<dbReference type="PANTHER" id="PTHR11082">
    <property type="entry name" value="TRNA-DIHYDROURIDINE SYNTHASE"/>
    <property type="match status" value="1"/>
</dbReference>
<dbReference type="InterPro" id="IPR035587">
    <property type="entry name" value="DUS-like_FMN-bd"/>
</dbReference>
<dbReference type="GO" id="GO:0106414">
    <property type="term" value="F:mRNA dihydrouridine synthase activity"/>
    <property type="evidence" value="ECO:0007669"/>
    <property type="project" value="RHEA"/>
</dbReference>
<dbReference type="PANTHER" id="PTHR11082:SF31">
    <property type="entry name" value="TRNA-DIHYDROURIDINE(20A_20B) SYNTHASE [NAD(P)+]-LIKE"/>
    <property type="match status" value="1"/>
</dbReference>
<comment type="cofactor">
    <cofactor evidence="1 10 12">
        <name>FMN</name>
        <dbReference type="ChEBI" id="CHEBI:58210"/>
    </cofactor>
</comment>
<evidence type="ECO:0000256" key="3">
    <source>
        <dbReference type="ARBA" id="ARBA00022643"/>
    </source>
</evidence>
<dbReference type="EC" id="1.3.1.-" evidence="10"/>
<comment type="similarity">
    <text evidence="10">Belongs to the dus family.</text>
</comment>
<dbReference type="InterPro" id="IPR018517">
    <property type="entry name" value="tRNA_hU_synthase_CS"/>
</dbReference>
<dbReference type="SUPFAM" id="SSF51395">
    <property type="entry name" value="FMN-linked oxidoreductases"/>
    <property type="match status" value="1"/>
</dbReference>
<keyword evidence="12" id="KW-0547">Nucleotide-binding</keyword>
<dbReference type="GO" id="GO:0006397">
    <property type="term" value="P:mRNA processing"/>
    <property type="evidence" value="ECO:0007669"/>
    <property type="project" value="UniProtKB-KW"/>
</dbReference>
<evidence type="ECO:0000256" key="2">
    <source>
        <dbReference type="ARBA" id="ARBA00022630"/>
    </source>
</evidence>
<dbReference type="GO" id="GO:0050660">
    <property type="term" value="F:flavin adenine dinucleotide binding"/>
    <property type="evidence" value="ECO:0007669"/>
    <property type="project" value="InterPro"/>
</dbReference>
<feature type="domain" description="DUS-like FMN-binding" evidence="13">
    <location>
        <begin position="117"/>
        <end position="269"/>
    </location>
</feature>
<evidence type="ECO:0000256" key="5">
    <source>
        <dbReference type="ARBA" id="ARBA00022694"/>
    </source>
</evidence>
<evidence type="ECO:0000259" key="13">
    <source>
        <dbReference type="Pfam" id="PF01207"/>
    </source>
</evidence>
<reference evidence="14 15" key="1">
    <citation type="journal article" date="2013" name="PLoS Genet.">
        <title>Plant-symbiotic fungi as chemical engineers: Multi-genome analysis of the Clavicipitaceae reveals dynamics of alkaloid loci.</title>
        <authorList>
            <person name="Schardl C.L."/>
            <person name="Young C.A."/>
            <person name="Hesse U."/>
            <person name="Amyotte S.G."/>
            <person name="Andreeva K."/>
            <person name="Calie P.J."/>
            <person name="Fleetwood D.J."/>
            <person name="Haws D.C."/>
            <person name="Moore N."/>
            <person name="Oeser B."/>
            <person name="Panaccione D.G."/>
            <person name="Schweri K.K."/>
            <person name="Voisey C.R."/>
            <person name="Farman M.L."/>
            <person name="Jaromczyk J.W."/>
            <person name="Roe B.A."/>
            <person name="O'Sullivan D.M."/>
            <person name="Scott B."/>
            <person name="Tudzynski P."/>
            <person name="An Z."/>
            <person name="Arnaoudova E.G."/>
            <person name="Bullock C.T."/>
            <person name="Charlton N.D."/>
            <person name="Chen L."/>
            <person name="Cox M."/>
            <person name="Dinkins R.D."/>
            <person name="Florea S."/>
            <person name="Glenn A.E."/>
            <person name="Gordon A."/>
            <person name="Gueldener U."/>
            <person name="Harris D.R."/>
            <person name="Hollin W."/>
            <person name="Jaromczyk J."/>
            <person name="Johnson R.D."/>
            <person name="Khan A.K."/>
            <person name="Leistner E."/>
            <person name="Leuchtmann A."/>
            <person name="Li C."/>
            <person name="Liu J."/>
            <person name="Liu J."/>
            <person name="Liu M."/>
            <person name="Mace W."/>
            <person name="Machado C."/>
            <person name="Nagabhyru P."/>
            <person name="Pan J."/>
            <person name="Schmid J."/>
            <person name="Sugawara K."/>
            <person name="Steiner U."/>
            <person name="Takach J.E."/>
            <person name="Tanaka E."/>
            <person name="Webb J.S."/>
            <person name="Wilson E.V."/>
            <person name="Wiseman J.L."/>
            <person name="Yoshida R."/>
            <person name="Zeng Z."/>
        </authorList>
    </citation>
    <scope>NUCLEOTIDE SEQUENCE [LARGE SCALE GENOMIC DNA]</scope>
    <source>
        <strain evidence="14 15">20.1</strain>
    </source>
</reference>
<dbReference type="Proteomes" id="UP000016801">
    <property type="component" value="Unassembled WGS sequence"/>
</dbReference>
<keyword evidence="6 10" id="KW-0560">Oxidoreductase</keyword>
<evidence type="ECO:0000256" key="1">
    <source>
        <dbReference type="ARBA" id="ARBA00001917"/>
    </source>
</evidence>
<evidence type="ECO:0000256" key="6">
    <source>
        <dbReference type="ARBA" id="ARBA00023002"/>
    </source>
</evidence>
<dbReference type="HOGENOM" id="CLU_013299_4_0_1"/>
<keyword evidence="4" id="KW-0507">mRNA processing</keyword>
<feature type="binding site" evidence="12">
    <location>
        <position position="104"/>
    </location>
    <ligand>
        <name>FMN</name>
        <dbReference type="ChEBI" id="CHEBI:58210"/>
    </ligand>
</feature>
<feature type="domain" description="DUS-like FMN-binding" evidence="13">
    <location>
        <begin position="9"/>
        <end position="79"/>
    </location>
</feature>
<evidence type="ECO:0000256" key="9">
    <source>
        <dbReference type="ARBA" id="ARBA00049447"/>
    </source>
</evidence>
<dbReference type="PROSITE" id="PS01136">
    <property type="entry name" value="UPF0034"/>
    <property type="match status" value="1"/>
</dbReference>
<evidence type="ECO:0000256" key="10">
    <source>
        <dbReference type="PIRNR" id="PIRNR006621"/>
    </source>
</evidence>
<feature type="binding site" evidence="12">
    <location>
        <position position="19"/>
    </location>
    <ligand>
        <name>FMN</name>
        <dbReference type="ChEBI" id="CHEBI:58210"/>
    </ligand>
</feature>
<evidence type="ECO:0000256" key="11">
    <source>
        <dbReference type="PIRSR" id="PIRSR006621-1"/>
    </source>
</evidence>
<comment type="caution">
    <text evidence="14">The sequence shown here is derived from an EMBL/GenBank/DDBJ whole genome shotgun (WGS) entry which is preliminary data.</text>
</comment>
<dbReference type="Pfam" id="PF01207">
    <property type="entry name" value="Dus"/>
    <property type="match status" value="2"/>
</dbReference>
<keyword evidence="5 10" id="KW-0819">tRNA processing</keyword>
<evidence type="ECO:0000313" key="14">
    <source>
        <dbReference type="EMBL" id="CCE32337.1"/>
    </source>
</evidence>
<evidence type="ECO:0000313" key="15">
    <source>
        <dbReference type="Proteomes" id="UP000016801"/>
    </source>
</evidence>
<dbReference type="GO" id="GO:0017150">
    <property type="term" value="F:tRNA dihydrouridine synthase activity"/>
    <property type="evidence" value="ECO:0007669"/>
    <property type="project" value="InterPro"/>
</dbReference>
<sequence>MPIDLTISTTQPQPPTIVQFGANVPLELARASCLAAPFVAGVDLNCGCPQSWACAETLGAALMDRRELVRDMVVETRERLRSDGWGVRLEEDLENPKGRSVSVKIRVHNDLSVYTVKHNSTPPKTSRATLTSKPPKRRTMDFLDTVIGDPQARNVDWITIHPRTRHTPSTTPIFTEALEILTQKYAPTLPILLSGDVFDLSALPMRPHQPTPSTTHLAGFMSARGLLANPALYDGFAACPWEALETFMCKLVRAPLPFKLALHHVQQMTGTGMGPNKTALLSKKERTELNALGDMLDLVDFLDRVVEEHTGRVGGMRRDL</sequence>
<evidence type="ECO:0000256" key="4">
    <source>
        <dbReference type="ARBA" id="ARBA00022664"/>
    </source>
</evidence>
<dbReference type="STRING" id="1111077.M1VX36"/>
<feature type="binding site" evidence="12">
    <location>
        <begin position="223"/>
        <end position="224"/>
    </location>
    <ligand>
        <name>FMN</name>
        <dbReference type="ChEBI" id="CHEBI:58210"/>
    </ligand>
</feature>
<comment type="function">
    <text evidence="7">Catalyzes the synthesis of dihydrouridine, a modified base found in the D-loop of most tRNAs. Specifically modifies U47 in cytoplasmic tRNAs. Catalyzes the synthesis of dihydrouridine in some mRNAs, thereby affecting their translation.</text>
</comment>
<dbReference type="OrthoDB" id="9977870at2759"/>
<dbReference type="eggNOG" id="KOG2335">
    <property type="taxonomic scope" value="Eukaryota"/>
</dbReference>
<dbReference type="EMBL" id="CAGA01000040">
    <property type="protein sequence ID" value="CCE32337.1"/>
    <property type="molecule type" value="Genomic_DNA"/>
</dbReference>
<feature type="binding site" evidence="12">
    <location>
        <position position="161"/>
    </location>
    <ligand>
        <name>FMN</name>
        <dbReference type="ChEBI" id="CHEBI:58210"/>
    </ligand>
</feature>
<comment type="catalytic activity">
    <reaction evidence="9">
        <text>a 5,6-dihydrouridine in mRNA + NADP(+) = a uridine in mRNA + NADPH + H(+)</text>
        <dbReference type="Rhea" id="RHEA:69855"/>
        <dbReference type="Rhea" id="RHEA-COMP:14658"/>
        <dbReference type="Rhea" id="RHEA-COMP:17789"/>
        <dbReference type="ChEBI" id="CHEBI:15378"/>
        <dbReference type="ChEBI" id="CHEBI:57783"/>
        <dbReference type="ChEBI" id="CHEBI:58349"/>
        <dbReference type="ChEBI" id="CHEBI:65315"/>
        <dbReference type="ChEBI" id="CHEBI:74443"/>
    </reaction>
    <physiologicalReaction direction="right-to-left" evidence="9">
        <dbReference type="Rhea" id="RHEA:69857"/>
    </physiologicalReaction>
</comment>
<dbReference type="Gene3D" id="3.20.20.70">
    <property type="entry name" value="Aldolase class I"/>
    <property type="match status" value="1"/>
</dbReference>
<keyword evidence="3 10" id="KW-0288">FMN</keyword>
<evidence type="ECO:0000256" key="7">
    <source>
        <dbReference type="ARBA" id="ARBA00045934"/>
    </source>
</evidence>
<proteinExistence type="inferred from homology"/>
<feature type="active site" description="Proton donor" evidence="11">
    <location>
        <position position="48"/>
    </location>
</feature>
<dbReference type="PIRSF" id="PIRSF006621">
    <property type="entry name" value="Dus"/>
    <property type="match status" value="1"/>
</dbReference>
<evidence type="ECO:0000256" key="8">
    <source>
        <dbReference type="ARBA" id="ARBA00048342"/>
    </source>
</evidence>
<accession>M1VX36</accession>
<name>M1VX36_CLAP2</name>